<dbReference type="Proteomes" id="UP001054889">
    <property type="component" value="Unassembled WGS sequence"/>
</dbReference>
<name>A0AAV5FT85_ELECO</name>
<comment type="caution">
    <text evidence="1">The sequence shown here is derived from an EMBL/GenBank/DDBJ whole genome shotgun (WGS) entry which is preliminary data.</text>
</comment>
<keyword evidence="2" id="KW-1185">Reference proteome</keyword>
<reference evidence="1" key="2">
    <citation type="submission" date="2021-12" db="EMBL/GenBank/DDBJ databases">
        <title>Resequencing data analysis of finger millet.</title>
        <authorList>
            <person name="Hatakeyama M."/>
            <person name="Aluri S."/>
            <person name="Balachadran M.T."/>
            <person name="Sivarajan S.R."/>
            <person name="Poveda L."/>
            <person name="Shimizu-Inatsugi R."/>
            <person name="Schlapbach R."/>
            <person name="Sreeman S.M."/>
            <person name="Shimizu K.K."/>
        </authorList>
    </citation>
    <scope>NUCLEOTIDE SEQUENCE</scope>
</reference>
<dbReference type="EMBL" id="BQKI01000095">
    <property type="protein sequence ID" value="GJN38186.1"/>
    <property type="molecule type" value="Genomic_DNA"/>
</dbReference>
<sequence>MNGLRRAFMWSGERTPSDAQCLVAWDMVTRPKIQDGLGIKDLGLQISCLLVKLIHRPAHSRQLVLGVMGPAACRYLLHDG</sequence>
<evidence type="ECO:0000313" key="2">
    <source>
        <dbReference type="Proteomes" id="UP001054889"/>
    </source>
</evidence>
<reference evidence="1" key="1">
    <citation type="journal article" date="2018" name="DNA Res.">
        <title>Multiple hybrid de novo genome assembly of finger millet, an orphan allotetraploid crop.</title>
        <authorList>
            <person name="Hatakeyama M."/>
            <person name="Aluri S."/>
            <person name="Balachadran M.T."/>
            <person name="Sivarajan S.R."/>
            <person name="Patrignani A."/>
            <person name="Gruter S."/>
            <person name="Poveda L."/>
            <person name="Shimizu-Inatsugi R."/>
            <person name="Baeten J."/>
            <person name="Francoijs K.J."/>
            <person name="Nataraja K.N."/>
            <person name="Reddy Y.A.N."/>
            <person name="Phadnis S."/>
            <person name="Ravikumar R.L."/>
            <person name="Schlapbach R."/>
            <person name="Sreeman S.M."/>
            <person name="Shimizu K.K."/>
        </authorList>
    </citation>
    <scope>NUCLEOTIDE SEQUENCE</scope>
</reference>
<proteinExistence type="predicted"/>
<protein>
    <submittedName>
        <fullName evidence="1">Uncharacterized protein</fullName>
    </submittedName>
</protein>
<accession>A0AAV5FT85</accession>
<organism evidence="1 2">
    <name type="scientific">Eleusine coracana subsp. coracana</name>
    <dbReference type="NCBI Taxonomy" id="191504"/>
    <lineage>
        <taxon>Eukaryota</taxon>
        <taxon>Viridiplantae</taxon>
        <taxon>Streptophyta</taxon>
        <taxon>Embryophyta</taxon>
        <taxon>Tracheophyta</taxon>
        <taxon>Spermatophyta</taxon>
        <taxon>Magnoliopsida</taxon>
        <taxon>Liliopsida</taxon>
        <taxon>Poales</taxon>
        <taxon>Poaceae</taxon>
        <taxon>PACMAD clade</taxon>
        <taxon>Chloridoideae</taxon>
        <taxon>Cynodonteae</taxon>
        <taxon>Eleusininae</taxon>
        <taxon>Eleusine</taxon>
    </lineage>
</organism>
<gene>
    <name evidence="1" type="primary">gb27204</name>
    <name evidence="1" type="ORF">PR202_gb27204</name>
</gene>
<evidence type="ECO:0000313" key="1">
    <source>
        <dbReference type="EMBL" id="GJN38186.1"/>
    </source>
</evidence>
<dbReference type="AlphaFoldDB" id="A0AAV5FT85"/>